<dbReference type="GO" id="GO:0016887">
    <property type="term" value="F:ATP hydrolysis activity"/>
    <property type="evidence" value="ECO:0007669"/>
    <property type="project" value="InterPro"/>
</dbReference>
<dbReference type="InterPro" id="IPR050130">
    <property type="entry name" value="ClpA_ClpB"/>
</dbReference>
<dbReference type="AlphaFoldDB" id="A0A1U7W7D1"/>
<evidence type="ECO:0000256" key="1">
    <source>
        <dbReference type="ARBA" id="ARBA00022741"/>
    </source>
</evidence>
<dbReference type="RefSeq" id="XP_009773111.1">
    <property type="nucleotide sequence ID" value="XM_009774809.1"/>
</dbReference>
<evidence type="ECO:0000313" key="5">
    <source>
        <dbReference type="RefSeq" id="XP_009773111.1"/>
    </source>
</evidence>
<sequence length="553" mass="62792">MDPVRCTKFFESTIFDAILESHETTQHVVPSAVHAATAQYEDSRKSLELRYGVEIPLDAMQAACEILERISPKVGVVQLLEEAATKLRKDFDCDSEQKDLDFYEFLFNRAFVESREMMKEKDPSLSDMLPCASDKFSASCCTRHLISPSFLSIVSYMSYHFITQLSQVKKELEEVKGALEAFTNRRPAPLRGQGQHHNTVVRHKYLVHLAHLLRILYGAQEQGNWDGFTKAIRDLHGDFSALSETIDIRFAQHLTVTPRIVAEVASSITGVPRNFFPAPFQLPVELLVQRLSRKLVGLDNQLRAIINAMSIHKLGSRPLYSFLLLSPSGHGKTALAEALAKEMFDNRIVEYKVAGLTENDFIVRLFSCPFLVVDESEGASDSTVRLISSCVLVFDNVDKANTALYDIFLQILESGSYVDACGRQIVFSNTLILFTSRVEFPRCGCAREVWETSFEPPFKGLLKSVGGVQQPWWCDCNFHERLADAEKQFKPRFFYYLDDVILTPRLSVAHFMSIFRIQVRNASYSLFEEKVVVYPSAAAFCYVWRSKSLKMEE</sequence>
<dbReference type="GO" id="GO:0034605">
    <property type="term" value="P:cellular response to heat"/>
    <property type="evidence" value="ECO:0007669"/>
    <property type="project" value="TreeGrafter"/>
</dbReference>
<dbReference type="PANTHER" id="PTHR11638:SF18">
    <property type="entry name" value="HEAT SHOCK PROTEIN 104"/>
    <property type="match status" value="1"/>
</dbReference>
<dbReference type="GO" id="GO:0005524">
    <property type="term" value="F:ATP binding"/>
    <property type="evidence" value="ECO:0007669"/>
    <property type="project" value="UniProtKB-KW"/>
</dbReference>
<dbReference type="GO" id="GO:0005737">
    <property type="term" value="C:cytoplasm"/>
    <property type="evidence" value="ECO:0007669"/>
    <property type="project" value="TreeGrafter"/>
</dbReference>
<dbReference type="Pfam" id="PF07724">
    <property type="entry name" value="AAA_2"/>
    <property type="match status" value="1"/>
</dbReference>
<dbReference type="SUPFAM" id="SSF52540">
    <property type="entry name" value="P-loop containing nucleoside triphosphate hydrolases"/>
    <property type="match status" value="1"/>
</dbReference>
<gene>
    <name evidence="5" type="primary">LOC104223380</name>
</gene>
<dbReference type="GeneID" id="104223380"/>
<dbReference type="Gene3D" id="3.40.50.300">
    <property type="entry name" value="P-loop containing nucleotide triphosphate hydrolases"/>
    <property type="match status" value="1"/>
</dbReference>
<evidence type="ECO:0000259" key="3">
    <source>
        <dbReference type="Pfam" id="PF07724"/>
    </source>
</evidence>
<dbReference type="InterPro" id="IPR027417">
    <property type="entry name" value="P-loop_NTPase"/>
</dbReference>
<proteinExistence type="predicted"/>
<name>A0A1U7W7D1_NICSY</name>
<dbReference type="InterPro" id="IPR001270">
    <property type="entry name" value="ClpA/B"/>
</dbReference>
<accession>A0A1U7W7D1</accession>
<dbReference type="PRINTS" id="PR00300">
    <property type="entry name" value="CLPPROTEASEA"/>
</dbReference>
<reference evidence="5" key="2">
    <citation type="submission" date="2025-08" db="UniProtKB">
        <authorList>
            <consortium name="RefSeq"/>
        </authorList>
    </citation>
    <scope>IDENTIFICATION</scope>
    <source>
        <tissue evidence="5">Leaf</tissue>
    </source>
</reference>
<evidence type="ECO:0000313" key="4">
    <source>
        <dbReference type="Proteomes" id="UP000189701"/>
    </source>
</evidence>
<organism evidence="4 5">
    <name type="scientific">Nicotiana sylvestris</name>
    <name type="common">Wood tobacco</name>
    <name type="synonym">South American tobacco</name>
    <dbReference type="NCBI Taxonomy" id="4096"/>
    <lineage>
        <taxon>Eukaryota</taxon>
        <taxon>Viridiplantae</taxon>
        <taxon>Streptophyta</taxon>
        <taxon>Embryophyta</taxon>
        <taxon>Tracheophyta</taxon>
        <taxon>Spermatophyta</taxon>
        <taxon>Magnoliopsida</taxon>
        <taxon>eudicotyledons</taxon>
        <taxon>Gunneridae</taxon>
        <taxon>Pentapetalae</taxon>
        <taxon>asterids</taxon>
        <taxon>lamiids</taxon>
        <taxon>Solanales</taxon>
        <taxon>Solanaceae</taxon>
        <taxon>Nicotianoideae</taxon>
        <taxon>Nicotianeae</taxon>
        <taxon>Nicotiana</taxon>
    </lineage>
</organism>
<reference evidence="4" key="1">
    <citation type="journal article" date="2013" name="Genome Biol.">
        <title>Reference genomes and transcriptomes of Nicotiana sylvestris and Nicotiana tomentosiformis.</title>
        <authorList>
            <person name="Sierro N."/>
            <person name="Battey J.N."/>
            <person name="Ouadi S."/>
            <person name="Bovet L."/>
            <person name="Goepfert S."/>
            <person name="Bakaher N."/>
            <person name="Peitsch M.C."/>
            <person name="Ivanov N.V."/>
        </authorList>
    </citation>
    <scope>NUCLEOTIDE SEQUENCE [LARGE SCALE GENOMIC DNA]</scope>
</reference>
<evidence type="ECO:0000256" key="2">
    <source>
        <dbReference type="ARBA" id="ARBA00022840"/>
    </source>
</evidence>
<keyword evidence="2" id="KW-0067">ATP-binding</keyword>
<dbReference type="PANTHER" id="PTHR11638">
    <property type="entry name" value="ATP-DEPENDENT CLP PROTEASE"/>
    <property type="match status" value="1"/>
</dbReference>
<keyword evidence="4" id="KW-1185">Reference proteome</keyword>
<dbReference type="KEGG" id="nsy:104223380"/>
<feature type="non-terminal residue" evidence="5">
    <location>
        <position position="553"/>
    </location>
</feature>
<feature type="domain" description="ATPase AAA-type core" evidence="3">
    <location>
        <begin position="317"/>
        <end position="439"/>
    </location>
</feature>
<dbReference type="STRING" id="4096.A0A1U7W7D1"/>
<dbReference type="eggNOG" id="KOG1051">
    <property type="taxonomic scope" value="Eukaryota"/>
</dbReference>
<keyword evidence="1" id="KW-0547">Nucleotide-binding</keyword>
<dbReference type="InterPro" id="IPR003959">
    <property type="entry name" value="ATPase_AAA_core"/>
</dbReference>
<dbReference type="Proteomes" id="UP000189701">
    <property type="component" value="Unplaced"/>
</dbReference>
<protein>
    <submittedName>
        <fullName evidence="5">Chaperone protein ClpB1-like</fullName>
    </submittedName>
</protein>